<dbReference type="AlphaFoldDB" id="A0AAV0AC60"/>
<feature type="region of interest" description="Disordered" evidence="1">
    <location>
        <begin position="49"/>
        <end position="70"/>
    </location>
</feature>
<evidence type="ECO:0000313" key="2">
    <source>
        <dbReference type="EMBL" id="CAH7459040.1"/>
    </source>
</evidence>
<feature type="region of interest" description="Disordered" evidence="1">
    <location>
        <begin position="1"/>
        <end position="36"/>
    </location>
</feature>
<reference evidence="2" key="1">
    <citation type="submission" date="2022-06" db="EMBL/GenBank/DDBJ databases">
        <authorList>
            <person name="Andreotti S."/>
            <person name="Wyler E."/>
        </authorList>
    </citation>
    <scope>NUCLEOTIDE SEQUENCE</scope>
</reference>
<evidence type="ECO:0000256" key="1">
    <source>
        <dbReference type="SAM" id="MobiDB-lite"/>
    </source>
</evidence>
<feature type="compositionally biased region" description="Basic and acidic residues" evidence="1">
    <location>
        <begin position="1"/>
        <end position="10"/>
    </location>
</feature>
<dbReference type="EMBL" id="CALSGD010001635">
    <property type="protein sequence ID" value="CAH7459040.1"/>
    <property type="molecule type" value="Genomic_DNA"/>
</dbReference>
<keyword evidence="3" id="KW-1185">Reference proteome</keyword>
<proteinExistence type="predicted"/>
<dbReference type="Proteomes" id="UP001152836">
    <property type="component" value="Unassembled WGS sequence"/>
</dbReference>
<sequence length="70" mass="8339">MCLQRIRDEEPAQVYPEGPRRHHPSDVSSRQSMDKRIHYMQNLRKEKRKLEKKFAKPAPIPDPGLLWTSE</sequence>
<comment type="caution">
    <text evidence="2">The sequence shown here is derived from an EMBL/GenBank/DDBJ whole genome shotgun (WGS) entry which is preliminary data.</text>
</comment>
<evidence type="ECO:0000313" key="3">
    <source>
        <dbReference type="Proteomes" id="UP001152836"/>
    </source>
</evidence>
<gene>
    <name evidence="2" type="primary">1700015G11Rik</name>
    <name evidence="2" type="ORF">PHOROB_LOCUS17542</name>
</gene>
<accession>A0AAV0AC60</accession>
<name>A0AAV0AC60_PHORO</name>
<protein>
    <submittedName>
        <fullName evidence="2">1700015G11Rik protein</fullName>
    </submittedName>
</protein>
<organism evidence="2 3">
    <name type="scientific">Phodopus roborovskii</name>
    <name type="common">Roborovski's desert hamster</name>
    <name type="synonym">Cricetulus roborovskii</name>
    <dbReference type="NCBI Taxonomy" id="109678"/>
    <lineage>
        <taxon>Eukaryota</taxon>
        <taxon>Metazoa</taxon>
        <taxon>Chordata</taxon>
        <taxon>Craniata</taxon>
        <taxon>Vertebrata</taxon>
        <taxon>Euteleostomi</taxon>
        <taxon>Mammalia</taxon>
        <taxon>Eutheria</taxon>
        <taxon>Euarchontoglires</taxon>
        <taxon>Glires</taxon>
        <taxon>Rodentia</taxon>
        <taxon>Myomorpha</taxon>
        <taxon>Muroidea</taxon>
        <taxon>Cricetidae</taxon>
        <taxon>Cricetinae</taxon>
        <taxon>Phodopus</taxon>
    </lineage>
</organism>